<feature type="transmembrane region" description="Helical" evidence="7">
    <location>
        <begin position="51"/>
        <end position="68"/>
    </location>
</feature>
<dbReference type="PANTHER" id="PTHR43124:SF3">
    <property type="entry name" value="CHLORAMPHENICOL EFFLUX PUMP RV0191"/>
    <property type="match status" value="1"/>
</dbReference>
<evidence type="ECO:0000256" key="2">
    <source>
        <dbReference type="ARBA" id="ARBA00022448"/>
    </source>
</evidence>
<dbReference type="GO" id="GO:0005886">
    <property type="term" value="C:plasma membrane"/>
    <property type="evidence" value="ECO:0007669"/>
    <property type="project" value="UniProtKB-SubCell"/>
</dbReference>
<gene>
    <name evidence="9" type="ORF">AV649_15040</name>
</gene>
<keyword evidence="6 7" id="KW-0472">Membrane</keyword>
<feature type="domain" description="Major facilitator superfamily (MFS) profile" evidence="8">
    <location>
        <begin position="1"/>
        <end position="268"/>
    </location>
</feature>
<feature type="transmembrane region" description="Helical" evidence="7">
    <location>
        <begin position="128"/>
        <end position="149"/>
    </location>
</feature>
<feature type="transmembrane region" description="Helical" evidence="7">
    <location>
        <begin position="27"/>
        <end position="45"/>
    </location>
</feature>
<feature type="transmembrane region" description="Helical" evidence="7">
    <location>
        <begin position="182"/>
        <end position="204"/>
    </location>
</feature>
<organism evidence="9 10">
    <name type="scientific">Rossellomorea marisflavi</name>
    <dbReference type="NCBI Taxonomy" id="189381"/>
    <lineage>
        <taxon>Bacteria</taxon>
        <taxon>Bacillati</taxon>
        <taxon>Bacillota</taxon>
        <taxon>Bacilli</taxon>
        <taxon>Bacillales</taxon>
        <taxon>Bacillaceae</taxon>
        <taxon>Rossellomorea</taxon>
    </lineage>
</organism>
<evidence type="ECO:0000256" key="1">
    <source>
        <dbReference type="ARBA" id="ARBA00004651"/>
    </source>
</evidence>
<dbReference type="AlphaFoldDB" id="A0A163LQV2"/>
<protein>
    <recommendedName>
        <fullName evidence="8">Major facilitator superfamily (MFS) profile domain-containing protein</fullName>
    </recommendedName>
</protein>
<comment type="caution">
    <text evidence="9">The sequence shown here is derived from an EMBL/GenBank/DDBJ whole genome shotgun (WGS) entry which is preliminary data.</text>
</comment>
<dbReference type="Proteomes" id="UP000076510">
    <property type="component" value="Unassembled WGS sequence"/>
</dbReference>
<evidence type="ECO:0000256" key="3">
    <source>
        <dbReference type="ARBA" id="ARBA00022475"/>
    </source>
</evidence>
<reference evidence="10" key="1">
    <citation type="submission" date="2016-01" db="EMBL/GenBank/DDBJ databases">
        <title>Whole genome sequencing of Bhargavaea cecembensis T14.</title>
        <authorList>
            <person name="Hong K.W."/>
        </authorList>
    </citation>
    <scope>NUCLEOTIDE SEQUENCE [LARGE SCALE GENOMIC DNA]</scope>
    <source>
        <strain evidence="10">M19</strain>
    </source>
</reference>
<keyword evidence="4 7" id="KW-0812">Transmembrane</keyword>
<proteinExistence type="predicted"/>
<sequence length="273" mass="30320">MPLIAVITIMGETPEGKQGEAMGTYQMFLSIAPAAAPVLGGIIGARYEFHGVFWFLAGLSLLFLFLNVRRRNTTVKKEKLHQSLRYLDLMRDPVVFVILSLSLVVFLVYMAILVFLPELLADRFHIGLKWIGFLYVPVTGSIVAGSYLFKKVKLNFSHVMGAVSVSLILFALMDQWLLPLTLFLLILFGMGLGAATPLFATLLTSRYKEGKGSIMALYNVTRYIGMGAGPVVFSLFYREMGEKGTFLILSALLLALSFSFYSVISSNKKKYPI</sequence>
<evidence type="ECO:0000256" key="4">
    <source>
        <dbReference type="ARBA" id="ARBA00022692"/>
    </source>
</evidence>
<dbReference type="Gene3D" id="1.20.1250.20">
    <property type="entry name" value="MFS general substrate transporter like domains"/>
    <property type="match status" value="1"/>
</dbReference>
<feature type="transmembrane region" description="Helical" evidence="7">
    <location>
        <begin position="244"/>
        <end position="264"/>
    </location>
</feature>
<evidence type="ECO:0000256" key="7">
    <source>
        <dbReference type="SAM" id="Phobius"/>
    </source>
</evidence>
<dbReference type="PANTHER" id="PTHR43124">
    <property type="entry name" value="PURINE EFFLUX PUMP PBUE"/>
    <property type="match status" value="1"/>
</dbReference>
<keyword evidence="3" id="KW-1003">Cell membrane</keyword>
<evidence type="ECO:0000259" key="8">
    <source>
        <dbReference type="PROSITE" id="PS50850"/>
    </source>
</evidence>
<dbReference type="InterPro" id="IPR050189">
    <property type="entry name" value="MFS_Efflux_Transporters"/>
</dbReference>
<evidence type="ECO:0000313" key="9">
    <source>
        <dbReference type="EMBL" id="KZE50706.1"/>
    </source>
</evidence>
<feature type="transmembrane region" description="Helical" evidence="7">
    <location>
        <begin position="216"/>
        <end position="238"/>
    </location>
</feature>
<keyword evidence="2" id="KW-0813">Transport</keyword>
<evidence type="ECO:0000256" key="6">
    <source>
        <dbReference type="ARBA" id="ARBA00023136"/>
    </source>
</evidence>
<comment type="subcellular location">
    <subcellularLocation>
        <location evidence="1">Cell membrane</location>
        <topology evidence="1">Multi-pass membrane protein</topology>
    </subcellularLocation>
</comment>
<dbReference type="Pfam" id="PF07690">
    <property type="entry name" value="MFS_1"/>
    <property type="match status" value="1"/>
</dbReference>
<dbReference type="InterPro" id="IPR020846">
    <property type="entry name" value="MFS_dom"/>
</dbReference>
<keyword evidence="5 7" id="KW-1133">Transmembrane helix</keyword>
<dbReference type="SUPFAM" id="SSF103473">
    <property type="entry name" value="MFS general substrate transporter"/>
    <property type="match status" value="1"/>
</dbReference>
<dbReference type="EMBL" id="LQQY01000009">
    <property type="protein sequence ID" value="KZE50706.1"/>
    <property type="molecule type" value="Genomic_DNA"/>
</dbReference>
<dbReference type="PROSITE" id="PS50850">
    <property type="entry name" value="MFS"/>
    <property type="match status" value="1"/>
</dbReference>
<evidence type="ECO:0000256" key="5">
    <source>
        <dbReference type="ARBA" id="ARBA00022989"/>
    </source>
</evidence>
<name>A0A163LQV2_9BACI</name>
<accession>A0A163LQV2</accession>
<evidence type="ECO:0000313" key="10">
    <source>
        <dbReference type="Proteomes" id="UP000076510"/>
    </source>
</evidence>
<dbReference type="GO" id="GO:0022857">
    <property type="term" value="F:transmembrane transporter activity"/>
    <property type="evidence" value="ECO:0007669"/>
    <property type="project" value="InterPro"/>
</dbReference>
<feature type="transmembrane region" description="Helical" evidence="7">
    <location>
        <begin position="156"/>
        <end position="176"/>
    </location>
</feature>
<dbReference type="InterPro" id="IPR011701">
    <property type="entry name" value="MFS"/>
</dbReference>
<feature type="transmembrane region" description="Helical" evidence="7">
    <location>
        <begin position="89"/>
        <end position="116"/>
    </location>
</feature>
<dbReference type="InterPro" id="IPR036259">
    <property type="entry name" value="MFS_trans_sf"/>
</dbReference>